<accession>A0A2P2MHE1</accession>
<proteinExistence type="predicted"/>
<evidence type="ECO:0000313" key="1">
    <source>
        <dbReference type="EMBL" id="MBX29643.1"/>
    </source>
</evidence>
<organism evidence="1">
    <name type="scientific">Rhizophora mucronata</name>
    <name type="common">Asiatic mangrove</name>
    <dbReference type="NCBI Taxonomy" id="61149"/>
    <lineage>
        <taxon>Eukaryota</taxon>
        <taxon>Viridiplantae</taxon>
        <taxon>Streptophyta</taxon>
        <taxon>Embryophyta</taxon>
        <taxon>Tracheophyta</taxon>
        <taxon>Spermatophyta</taxon>
        <taxon>Magnoliopsida</taxon>
        <taxon>eudicotyledons</taxon>
        <taxon>Gunneridae</taxon>
        <taxon>Pentapetalae</taxon>
        <taxon>rosids</taxon>
        <taxon>fabids</taxon>
        <taxon>Malpighiales</taxon>
        <taxon>Rhizophoraceae</taxon>
        <taxon>Rhizophora</taxon>
    </lineage>
</organism>
<dbReference type="AlphaFoldDB" id="A0A2P2MHE1"/>
<dbReference type="EMBL" id="GGEC01049159">
    <property type="protein sequence ID" value="MBX29643.1"/>
    <property type="molecule type" value="Transcribed_RNA"/>
</dbReference>
<name>A0A2P2MHE1_RHIMU</name>
<reference evidence="1" key="1">
    <citation type="submission" date="2018-02" db="EMBL/GenBank/DDBJ databases">
        <title>Rhizophora mucronata_Transcriptome.</title>
        <authorList>
            <person name="Meera S.P."/>
            <person name="Sreeshan A."/>
            <person name="Augustine A."/>
        </authorList>
    </citation>
    <scope>NUCLEOTIDE SEQUENCE</scope>
    <source>
        <tissue evidence="1">Leaf</tissue>
    </source>
</reference>
<protein>
    <submittedName>
        <fullName evidence="1">Uncharacterized protein</fullName>
    </submittedName>
</protein>
<sequence>MWCQISENLSRRLACSSKIMPKMRSQLNTQIQTRWLPDGFTASTGVNQIKDERGIKTCSVHHKLSTQLNC</sequence>